<evidence type="ECO:0000259" key="9">
    <source>
        <dbReference type="Pfam" id="PF23598"/>
    </source>
</evidence>
<evidence type="ECO:0000256" key="3">
    <source>
        <dbReference type="ARBA" id="ARBA00022821"/>
    </source>
</evidence>
<dbReference type="PANTHER" id="PTHR36766">
    <property type="entry name" value="PLANT BROAD-SPECTRUM MILDEW RESISTANCE PROTEIN RPW8"/>
    <property type="match status" value="1"/>
</dbReference>
<reference evidence="10" key="1">
    <citation type="submission" date="2019-03" db="EMBL/GenBank/DDBJ databases">
        <authorList>
            <person name="Mank J."/>
            <person name="Almeida P."/>
        </authorList>
    </citation>
    <scope>NUCLEOTIDE SEQUENCE</scope>
    <source>
        <strain evidence="10">78183</strain>
    </source>
</reference>
<evidence type="ECO:0000256" key="2">
    <source>
        <dbReference type="ARBA" id="ARBA00022741"/>
    </source>
</evidence>
<dbReference type="GO" id="GO:0006952">
    <property type="term" value="P:defense response"/>
    <property type="evidence" value="ECO:0007669"/>
    <property type="project" value="UniProtKB-KW"/>
</dbReference>
<dbReference type="InterPro" id="IPR001611">
    <property type="entry name" value="Leu-rich_rpt"/>
</dbReference>
<dbReference type="Pfam" id="PF00931">
    <property type="entry name" value="NB-ARC"/>
    <property type="match status" value="1"/>
</dbReference>
<dbReference type="Gene3D" id="1.10.10.10">
    <property type="entry name" value="Winged helix-like DNA-binding domain superfamily/Winged helix DNA-binding domain"/>
    <property type="match status" value="1"/>
</dbReference>
<dbReference type="Gene3D" id="3.80.10.10">
    <property type="entry name" value="Ribonuclease Inhibitor"/>
    <property type="match status" value="3"/>
</dbReference>
<evidence type="ECO:0000259" key="8">
    <source>
        <dbReference type="Pfam" id="PF23559"/>
    </source>
</evidence>
<dbReference type="Pfam" id="PF18052">
    <property type="entry name" value="Rx_N"/>
    <property type="match status" value="1"/>
</dbReference>
<gene>
    <name evidence="10" type="ORF">SVIM_LOCUS481571</name>
</gene>
<feature type="domain" description="Disease resistance R13L4/SHOC-2-like LRR" evidence="9">
    <location>
        <begin position="666"/>
        <end position="947"/>
    </location>
</feature>
<evidence type="ECO:0000256" key="4">
    <source>
        <dbReference type="ARBA" id="ARBA00022840"/>
    </source>
</evidence>
<dbReference type="InterPro" id="IPR032675">
    <property type="entry name" value="LRR_dom_sf"/>
</dbReference>
<keyword evidence="2" id="KW-0547">Nucleotide-binding</keyword>
<dbReference type="PROSITE" id="PS51450">
    <property type="entry name" value="LRR"/>
    <property type="match status" value="1"/>
</dbReference>
<keyword evidence="4" id="KW-0067">ATP-binding</keyword>
<dbReference type="Gene3D" id="1.20.5.4130">
    <property type="match status" value="1"/>
</dbReference>
<evidence type="ECO:0000256" key="5">
    <source>
        <dbReference type="SAM" id="Coils"/>
    </source>
</evidence>
<evidence type="ECO:0000256" key="1">
    <source>
        <dbReference type="ARBA" id="ARBA00022737"/>
    </source>
</evidence>
<dbReference type="InterPro" id="IPR055414">
    <property type="entry name" value="LRR_R13L4/SHOC2-like"/>
</dbReference>
<dbReference type="Gene3D" id="3.40.50.300">
    <property type="entry name" value="P-loop containing nucleotide triphosphate hydrolases"/>
    <property type="match status" value="1"/>
</dbReference>
<dbReference type="Pfam" id="PF23559">
    <property type="entry name" value="WHD_DRP"/>
    <property type="match status" value="1"/>
</dbReference>
<dbReference type="InterPro" id="IPR041118">
    <property type="entry name" value="Rx_N"/>
</dbReference>
<dbReference type="InterPro" id="IPR036388">
    <property type="entry name" value="WH-like_DNA-bd_sf"/>
</dbReference>
<name>A0A6N2NCA4_SALVM</name>
<keyword evidence="5" id="KW-0175">Coiled coil</keyword>
<feature type="domain" description="Disease resistance protein winged helix" evidence="8">
    <location>
        <begin position="530"/>
        <end position="603"/>
    </location>
</feature>
<dbReference type="GO" id="GO:0005524">
    <property type="term" value="F:ATP binding"/>
    <property type="evidence" value="ECO:0007669"/>
    <property type="project" value="UniProtKB-KW"/>
</dbReference>
<dbReference type="GO" id="GO:0051707">
    <property type="term" value="P:response to other organism"/>
    <property type="evidence" value="ECO:0007669"/>
    <property type="project" value="UniProtKB-ARBA"/>
</dbReference>
<feature type="domain" description="Disease resistance N-terminal" evidence="7">
    <location>
        <begin position="120"/>
        <end position="205"/>
    </location>
</feature>
<dbReference type="CDD" id="cd14798">
    <property type="entry name" value="RX-CC_like"/>
    <property type="match status" value="1"/>
</dbReference>
<dbReference type="PANTHER" id="PTHR36766:SF40">
    <property type="entry name" value="DISEASE RESISTANCE PROTEIN RGA3"/>
    <property type="match status" value="1"/>
</dbReference>
<evidence type="ECO:0000259" key="7">
    <source>
        <dbReference type="Pfam" id="PF18052"/>
    </source>
</evidence>
<dbReference type="AlphaFoldDB" id="A0A6N2NCA4"/>
<accession>A0A6N2NCA4</accession>
<keyword evidence="1" id="KW-0677">Repeat</keyword>
<dbReference type="PRINTS" id="PR00364">
    <property type="entry name" value="DISEASERSIST"/>
</dbReference>
<dbReference type="InterPro" id="IPR027417">
    <property type="entry name" value="P-loop_NTPase"/>
</dbReference>
<evidence type="ECO:0000259" key="6">
    <source>
        <dbReference type="Pfam" id="PF00931"/>
    </source>
</evidence>
<evidence type="ECO:0008006" key="11">
    <source>
        <dbReference type="Google" id="ProtNLM"/>
    </source>
</evidence>
<dbReference type="GO" id="GO:0043531">
    <property type="term" value="F:ADP binding"/>
    <property type="evidence" value="ECO:0007669"/>
    <property type="project" value="InterPro"/>
</dbReference>
<protein>
    <recommendedName>
        <fullName evidence="11">Disease resistance protein RGA3</fullName>
    </recommendedName>
</protein>
<dbReference type="SUPFAM" id="SSF52540">
    <property type="entry name" value="P-loop containing nucleoside triphosphate hydrolases"/>
    <property type="match status" value="1"/>
</dbReference>
<evidence type="ECO:0000313" key="10">
    <source>
        <dbReference type="EMBL" id="VFU63297.1"/>
    </source>
</evidence>
<sequence>MVGLTLSLLSHSKQSVLISLVACRAISANPVIDGWLNFISFVAFRAIRPVPLAPFPYLSVPSISNQPIQTDHIISNHLHIHSSRSSSLVKLSFVSFYPLFWHRPRTKMAEVVLFHITEEIINKLGSLSAQEVALWWGLKDQLRKLNDTVTRIKAVIQDAEVKAQNKQNHQIEDWLKKLREAVYDAEDLLEDFSTQVLRKQLMPGNGVSREVRVFFSRSNQFVYGLRMGHGVEALRERLNDIEVDSKRFNFEVHESERYSLTTVREQTTSSEPEVIVGRDGDKAVIRSFLLDSNYKENVSVISIIGMGGLGKTTLAQYAFNDDQVKSHFAVKHWVCVSGGLDARKILKGVVGKDDDQLESLKNELEKKFEKKKYLLVLDDVWDGEDGSDGAKWDCLKELFPRDAVGSKIVVTTRSHVIAKFTSTVAPHVLEGLSIDKSWELFRRKAFPQGQDSDRVDEKIRKEIVERCRGVPLVIKAIARLMSLKDRAQWLSFIVNELPDSIRDDNIIQTLKLSYNALPSYMKHCFANCSLFPKGHEIDVKSLIRLWIAQGLISSSNSGGRCLEIAGLRCFENLLWRSFFHEVQRDGLGNIKSCKMHDFMHDLATKAAGSQSIKVERGGNRICDWTRHVSFDKELDLSLPCAERLRTLVLLQGGGKWDGGAWESICQDFRRLRVLVLSDWGIEEVPPLIEKLKHLKYLDLSNNGMKALPNSITNLVNLQVLKLNGCGYLKELPRGINKLINLRHLDVGCTHDFNPCERLEYMPHGIGKLTSLQTLSCFVVAKNRSPKSKMVGGLDELSKLNELRGSLEIRVKGYERDSCISEFEGAKLEDKQYLMSMTIVWEIDMDSDIDLYDKMMQSLQPNSSLQELKVKGNGGMRLPSWISDLSNLVKICLDGCTRLEHIPPLDGIPSLEELRIGYMGNLEYIDSEGVGGKEVSNFFPSLKKLEIEYCPSLKGWWKKSRDEMKDDSDESTVEEELIMLCFPRLSSLFIEDCPNLTSMPLFPTLDEYLQLKRTSSMPLQQTMKMKPPVYSSSSSFIRPLSNLKELIILSIDDMESLPEVGLENLSSLQQLDIYKCPRLKSLPLHGQGMPSLQRLNIFRCPRLNIKNTLTEFESESQGMIPYLPSLQELKIFGCSEELSRGWGKESEEVRCVSKKIDTAISVSIAASTFLRRYAKGEGLRWSSM</sequence>
<dbReference type="FunFam" id="1.10.10.10:FF:000322">
    <property type="entry name" value="Probable disease resistance protein At1g63360"/>
    <property type="match status" value="1"/>
</dbReference>
<dbReference type="SUPFAM" id="SSF52058">
    <property type="entry name" value="L domain-like"/>
    <property type="match status" value="1"/>
</dbReference>
<keyword evidence="3" id="KW-0611">Plant defense</keyword>
<proteinExistence type="predicted"/>
<dbReference type="Pfam" id="PF23598">
    <property type="entry name" value="LRR_14"/>
    <property type="match status" value="1"/>
</dbReference>
<dbReference type="InterPro" id="IPR058922">
    <property type="entry name" value="WHD_DRP"/>
</dbReference>
<dbReference type="InterPro" id="IPR002182">
    <property type="entry name" value="NB-ARC"/>
</dbReference>
<organism evidence="10">
    <name type="scientific">Salix viminalis</name>
    <name type="common">Common osier</name>
    <name type="synonym">Basket willow</name>
    <dbReference type="NCBI Taxonomy" id="40686"/>
    <lineage>
        <taxon>Eukaryota</taxon>
        <taxon>Viridiplantae</taxon>
        <taxon>Streptophyta</taxon>
        <taxon>Embryophyta</taxon>
        <taxon>Tracheophyta</taxon>
        <taxon>Spermatophyta</taxon>
        <taxon>Magnoliopsida</taxon>
        <taxon>eudicotyledons</taxon>
        <taxon>Gunneridae</taxon>
        <taxon>Pentapetalae</taxon>
        <taxon>rosids</taxon>
        <taxon>fabids</taxon>
        <taxon>Malpighiales</taxon>
        <taxon>Salicaceae</taxon>
        <taxon>Saliceae</taxon>
        <taxon>Salix</taxon>
    </lineage>
</organism>
<feature type="coiled-coil region" evidence="5">
    <location>
        <begin position="142"/>
        <end position="195"/>
    </location>
</feature>
<feature type="domain" description="NB-ARC" evidence="6">
    <location>
        <begin position="295"/>
        <end position="448"/>
    </location>
</feature>
<dbReference type="EMBL" id="CAADRP010002196">
    <property type="protein sequence ID" value="VFU63297.1"/>
    <property type="molecule type" value="Genomic_DNA"/>
</dbReference>
<dbReference type="InterPro" id="IPR038005">
    <property type="entry name" value="RX-like_CC"/>
</dbReference>